<sequence>MRRDVFGFVGLLIATPDLVNKAQLSPLLKQPLQHFLRLARQSSVKGQEQARRIVYHANHYQPCLSDQCWDQRIIQSVGLVCWLEKHCAEQGSFPGGALLDKHMRSFLNVHATLGFMRSIADVHVAGRAVWVSDLQMIARVQQMSDMGPLSHIAQKALPYLQEELSAWRSKTVREHKSEQLAQLVERGDLGALLSFVQDPSDLGRDQAQAQEAEHEVETIRAYIACEAERLSATQKQARNLGEFCCLVVGIVVAMSSIWYEFCGH</sequence>
<evidence type="ECO:0000313" key="2">
    <source>
        <dbReference type="Proteomes" id="UP001062443"/>
    </source>
</evidence>
<accession>A0ABQ0QJU2</accession>
<dbReference type="Proteomes" id="UP001062443">
    <property type="component" value="Unassembled WGS sequence"/>
</dbReference>
<gene>
    <name evidence="1" type="ORF">AA106556_1387</name>
</gene>
<evidence type="ECO:0000313" key="1">
    <source>
        <dbReference type="EMBL" id="GBR47251.1"/>
    </source>
</evidence>
<organism evidence="1 2">
    <name type="scientific">Neokomagataea tanensis NBRC 106556</name>
    <dbReference type="NCBI Taxonomy" id="1223519"/>
    <lineage>
        <taxon>Bacteria</taxon>
        <taxon>Pseudomonadati</taxon>
        <taxon>Pseudomonadota</taxon>
        <taxon>Alphaproteobacteria</taxon>
        <taxon>Acetobacterales</taxon>
        <taxon>Acetobacteraceae</taxon>
        <taxon>Neokomagataea</taxon>
    </lineage>
</organism>
<proteinExistence type="predicted"/>
<protein>
    <submittedName>
        <fullName evidence="1">Uncharacterized protein</fullName>
    </submittedName>
</protein>
<name>A0ABQ0QJU2_9PROT</name>
<keyword evidence="2" id="KW-1185">Reference proteome</keyword>
<dbReference type="EMBL" id="BAQB01000020">
    <property type="protein sequence ID" value="GBR47251.1"/>
    <property type="molecule type" value="Genomic_DNA"/>
</dbReference>
<reference evidence="1" key="1">
    <citation type="submission" date="2013-04" db="EMBL/GenBank/DDBJ databases">
        <title>The genome sequencing project of 58 acetic acid bacteria.</title>
        <authorList>
            <person name="Okamoto-Kainuma A."/>
            <person name="Ishikawa M."/>
            <person name="Umino S."/>
            <person name="Koizumi Y."/>
            <person name="Shiwa Y."/>
            <person name="Yoshikawa H."/>
            <person name="Matsutani M."/>
            <person name="Matsushita K."/>
        </authorList>
    </citation>
    <scope>NUCLEOTIDE SEQUENCE</scope>
    <source>
        <strain evidence="1">NBRC 106556</strain>
    </source>
</reference>
<comment type="caution">
    <text evidence="1">The sequence shown here is derived from an EMBL/GenBank/DDBJ whole genome shotgun (WGS) entry which is preliminary data.</text>
</comment>